<evidence type="ECO:0000313" key="2">
    <source>
        <dbReference type="EMBL" id="KAJ4920946.1"/>
    </source>
</evidence>
<reference evidence="2" key="1">
    <citation type="submission" date="2022-11" db="EMBL/GenBank/DDBJ databases">
        <title>Chromosome-level genome of Pogonophryne albipinna.</title>
        <authorList>
            <person name="Jo E."/>
        </authorList>
    </citation>
    <scope>NUCLEOTIDE SEQUENCE</scope>
    <source>
        <strain evidence="2">SGF0006</strain>
        <tissue evidence="2">Muscle</tissue>
    </source>
</reference>
<dbReference type="Gene3D" id="3.60.10.10">
    <property type="entry name" value="Endonuclease/exonuclease/phosphatase"/>
    <property type="match status" value="1"/>
</dbReference>
<dbReference type="PANTHER" id="PTHR46670">
    <property type="entry name" value="ENDO/EXONUCLEASE/PHOSPHATASE DOMAIN-CONTAINING PROTEIN"/>
    <property type="match status" value="1"/>
</dbReference>
<keyword evidence="3" id="KW-1185">Reference proteome</keyword>
<dbReference type="AlphaFoldDB" id="A0AAD6AA36"/>
<dbReference type="InterPro" id="IPR005135">
    <property type="entry name" value="Endo/exonuclease/phosphatase"/>
</dbReference>
<dbReference type="InterPro" id="IPR036691">
    <property type="entry name" value="Endo/exonu/phosph_ase_sf"/>
</dbReference>
<sequence>MYRKPGVDSTALYSELVQIPGVDPTALCSELAQIPGVDSTALCSELVQIPGVDPTALCSELAQIPGVDSTALCSELGQIPGVDSTALNHQKLIITHFLPPPLRSSPPSHIPPRTINLDNLLPLQPVTTPRPSHSTNIALLNIRSLNKKALILHELILEKSLDFLLLTETWQQPDDFFSLNQTSPPGFKYITKPRPSRRGGGLAIIHNQNIQITELTLPSVSSFELIAFKAPPSLTVILNYRPPKPHPSFLSDFTEFLTLASSLSQRLLILGDLNIYIDSPSCKLASKFTTLLDNFSITQHVTFPTHDKGHILDLVCSTNLPVIDLHPCPFPLSDHKLIQFTIVPPHPKPLPTQKHHLP</sequence>
<evidence type="ECO:0000259" key="1">
    <source>
        <dbReference type="Pfam" id="PF03372"/>
    </source>
</evidence>
<dbReference type="GO" id="GO:0003824">
    <property type="term" value="F:catalytic activity"/>
    <property type="evidence" value="ECO:0007669"/>
    <property type="project" value="InterPro"/>
</dbReference>
<dbReference type="Proteomes" id="UP001219934">
    <property type="component" value="Unassembled WGS sequence"/>
</dbReference>
<name>A0AAD6AA36_9TELE</name>
<dbReference type="PANTHER" id="PTHR46670:SF3">
    <property type="entry name" value="ENDONUCLEASE_EXONUCLEASE_PHOSPHATASE DOMAIN-CONTAINING PROTEIN"/>
    <property type="match status" value="1"/>
</dbReference>
<dbReference type="Pfam" id="PF03372">
    <property type="entry name" value="Exo_endo_phos"/>
    <property type="match status" value="1"/>
</dbReference>
<organism evidence="2 3">
    <name type="scientific">Pogonophryne albipinna</name>
    <dbReference type="NCBI Taxonomy" id="1090488"/>
    <lineage>
        <taxon>Eukaryota</taxon>
        <taxon>Metazoa</taxon>
        <taxon>Chordata</taxon>
        <taxon>Craniata</taxon>
        <taxon>Vertebrata</taxon>
        <taxon>Euteleostomi</taxon>
        <taxon>Actinopterygii</taxon>
        <taxon>Neopterygii</taxon>
        <taxon>Teleostei</taxon>
        <taxon>Neoteleostei</taxon>
        <taxon>Acanthomorphata</taxon>
        <taxon>Eupercaria</taxon>
        <taxon>Perciformes</taxon>
        <taxon>Notothenioidei</taxon>
        <taxon>Pogonophryne</taxon>
    </lineage>
</organism>
<protein>
    <recommendedName>
        <fullName evidence="1">Endonuclease/exonuclease/phosphatase domain-containing protein</fullName>
    </recommendedName>
</protein>
<proteinExistence type="predicted"/>
<feature type="domain" description="Endonuclease/exonuclease/phosphatase" evidence="1">
    <location>
        <begin position="140"/>
        <end position="335"/>
    </location>
</feature>
<dbReference type="EMBL" id="JAPTMU010000156">
    <property type="protein sequence ID" value="KAJ4920946.1"/>
    <property type="molecule type" value="Genomic_DNA"/>
</dbReference>
<accession>A0AAD6AA36</accession>
<evidence type="ECO:0000313" key="3">
    <source>
        <dbReference type="Proteomes" id="UP001219934"/>
    </source>
</evidence>
<dbReference type="SUPFAM" id="SSF56219">
    <property type="entry name" value="DNase I-like"/>
    <property type="match status" value="1"/>
</dbReference>
<gene>
    <name evidence="2" type="ORF">JOQ06_023090</name>
</gene>
<comment type="caution">
    <text evidence="2">The sequence shown here is derived from an EMBL/GenBank/DDBJ whole genome shotgun (WGS) entry which is preliminary data.</text>
</comment>